<dbReference type="SUPFAM" id="SSF51679">
    <property type="entry name" value="Bacterial luciferase-like"/>
    <property type="match status" value="1"/>
</dbReference>
<evidence type="ECO:0000313" key="4">
    <source>
        <dbReference type="Proteomes" id="UP000237752"/>
    </source>
</evidence>
<dbReference type="Proteomes" id="UP000237752">
    <property type="component" value="Unassembled WGS sequence"/>
</dbReference>
<dbReference type="RefSeq" id="WP_106349186.1">
    <property type="nucleotide sequence ID" value="NZ_PVUE01000008.1"/>
</dbReference>
<dbReference type="AlphaFoldDB" id="A0A2T0ZZP7"/>
<dbReference type="GO" id="GO:0016705">
    <property type="term" value="F:oxidoreductase activity, acting on paired donors, with incorporation or reduction of molecular oxygen"/>
    <property type="evidence" value="ECO:0007669"/>
    <property type="project" value="InterPro"/>
</dbReference>
<gene>
    <name evidence="3" type="ORF">CLV47_108169</name>
</gene>
<keyword evidence="4" id="KW-1185">Reference proteome</keyword>
<dbReference type="Gene3D" id="3.20.20.30">
    <property type="entry name" value="Luciferase-like domain"/>
    <property type="match status" value="1"/>
</dbReference>
<accession>A0A2T0ZZP7</accession>
<dbReference type="CDD" id="cd01097">
    <property type="entry name" value="Tetrahydromethanopterin_reductase"/>
    <property type="match status" value="1"/>
</dbReference>
<dbReference type="InterPro" id="IPR050564">
    <property type="entry name" value="F420-G6PD/mer"/>
</dbReference>
<protein>
    <submittedName>
        <fullName evidence="3">Putative F420-dependent oxidoreductase</fullName>
    </submittedName>
</protein>
<proteinExistence type="predicted"/>
<keyword evidence="1" id="KW-0560">Oxidoreductase</keyword>
<dbReference type="InterPro" id="IPR036661">
    <property type="entry name" value="Luciferase-like_sf"/>
</dbReference>
<evidence type="ECO:0000256" key="1">
    <source>
        <dbReference type="ARBA" id="ARBA00023002"/>
    </source>
</evidence>
<sequence length="320" mass="34470">MTGRFGITIPLDGLPLSEQAAVAAELAKAGYTDFWSAEGNGTDGFSPLAIASVAAPGVRLGTAIIPVFTRGPGVMALSAATMAASAPGRFVLGIGTSSDVIVERWNDISFEQPLQRTRDMARFLRKALRGERVDEEFETFKVRGFRNGIVPEVAPPILIAALRPGMLRLAGKEADGAVINWLSADDVLKIAPYVHAGGPDKEIVARIFVAPTTDAAKIREAARRHIAAYLNVPVYRKFHEWLGRTELQPMWDAWDAGDRKGALTAIPDSVVDALVIHGSPEECREHLARYVSNGVTTPVISLWPTEMGPLEAARALAPRD</sequence>
<dbReference type="PANTHER" id="PTHR43244">
    <property type="match status" value="1"/>
</dbReference>
<evidence type="ECO:0000313" key="3">
    <source>
        <dbReference type="EMBL" id="PRZ41810.1"/>
    </source>
</evidence>
<name>A0A2T0ZZP7_9ACTN</name>
<dbReference type="OrthoDB" id="3457164at2"/>
<dbReference type="PANTHER" id="PTHR43244:SF1">
    <property type="entry name" value="5,10-METHYLENETETRAHYDROMETHANOPTERIN REDUCTASE"/>
    <property type="match status" value="1"/>
</dbReference>
<comment type="caution">
    <text evidence="3">The sequence shown here is derived from an EMBL/GenBank/DDBJ whole genome shotgun (WGS) entry which is preliminary data.</text>
</comment>
<dbReference type="EMBL" id="PVUE01000008">
    <property type="protein sequence ID" value="PRZ41810.1"/>
    <property type="molecule type" value="Genomic_DNA"/>
</dbReference>
<dbReference type="InterPro" id="IPR022526">
    <property type="entry name" value="F420_Rv3093c"/>
</dbReference>
<evidence type="ECO:0000259" key="2">
    <source>
        <dbReference type="Pfam" id="PF00296"/>
    </source>
</evidence>
<dbReference type="Pfam" id="PF00296">
    <property type="entry name" value="Bac_luciferase"/>
    <property type="match status" value="1"/>
</dbReference>
<reference evidence="3 4" key="1">
    <citation type="submission" date="2018-03" db="EMBL/GenBank/DDBJ databases">
        <title>Genomic Encyclopedia of Archaeal and Bacterial Type Strains, Phase II (KMG-II): from individual species to whole genera.</title>
        <authorList>
            <person name="Goeker M."/>
        </authorList>
    </citation>
    <scope>NUCLEOTIDE SEQUENCE [LARGE SCALE GENOMIC DNA]</scope>
    <source>
        <strain evidence="3 4">DSM 100065</strain>
    </source>
</reference>
<dbReference type="InterPro" id="IPR011251">
    <property type="entry name" value="Luciferase-like_dom"/>
</dbReference>
<organism evidence="3 4">
    <name type="scientific">Antricoccus suffuscus</name>
    <dbReference type="NCBI Taxonomy" id="1629062"/>
    <lineage>
        <taxon>Bacteria</taxon>
        <taxon>Bacillati</taxon>
        <taxon>Actinomycetota</taxon>
        <taxon>Actinomycetes</taxon>
        <taxon>Geodermatophilales</taxon>
        <taxon>Antricoccaceae</taxon>
        <taxon>Antricoccus</taxon>
    </lineage>
</organism>
<dbReference type="NCBIfam" id="TIGR03841">
    <property type="entry name" value="F420_Rv3093c"/>
    <property type="match status" value="1"/>
</dbReference>
<feature type="domain" description="Luciferase-like" evidence="2">
    <location>
        <begin position="15"/>
        <end position="296"/>
    </location>
</feature>